<dbReference type="OrthoDB" id="7500609at2"/>
<sequence>MEKLLPVMLLAEVLLTPPPAPGVAEGSVSPRQQRSLVTWTPGEIRCRGTRLVPQLLERPLASLAWGNDPSGAPITYAFDIDSSGRTFNIRRTGKESRGYGSGEIAPALAASRFAAGQGYTDCSVAYTASQQSVETAPIGDLTAYSINAIAGPLPRGAWDRLYAGSTCRDERALGLKARVFPDFKALPATPGVRDWSLIGYDIDETGVTTNVRTIDGTGNAALDRASEKAVAETRYYKGGVQGCRYPYWRTPAPLPAPPAPDEKDFLPAGSTCPDDHGWTVRPNLVFAETYRRRAIEGWAIVTYDVAPWGEIANIQVAVSQPSEDFGKQAVAVLRSAKAETRQGHVGCIEKVKFVMSADPGSGE</sequence>
<name>A0A2V3UR52_9SPHN</name>
<dbReference type="SUPFAM" id="SSF74653">
    <property type="entry name" value="TolA/TonB C-terminal domain"/>
    <property type="match status" value="2"/>
</dbReference>
<evidence type="ECO:0000313" key="3">
    <source>
        <dbReference type="Proteomes" id="UP000248014"/>
    </source>
</evidence>
<evidence type="ECO:0000259" key="1">
    <source>
        <dbReference type="Pfam" id="PF03544"/>
    </source>
</evidence>
<reference evidence="2 3" key="1">
    <citation type="submission" date="2018-05" db="EMBL/GenBank/DDBJ databases">
        <title>Genomic Encyclopedia of Type Strains, Phase IV (KMG-IV): sequencing the most valuable type-strain genomes for metagenomic binning, comparative biology and taxonomic classification.</title>
        <authorList>
            <person name="Goeker M."/>
        </authorList>
    </citation>
    <scope>NUCLEOTIDE SEQUENCE [LARGE SCALE GENOMIC DNA]</scope>
    <source>
        <strain evidence="2 3">DSM 3183</strain>
    </source>
</reference>
<accession>A0A2V3UR52</accession>
<dbReference type="InterPro" id="IPR037682">
    <property type="entry name" value="TonB_C"/>
</dbReference>
<dbReference type="Pfam" id="PF03544">
    <property type="entry name" value="TonB_C"/>
    <property type="match status" value="1"/>
</dbReference>
<feature type="domain" description="TonB C-terminal" evidence="1">
    <location>
        <begin position="283"/>
        <end position="339"/>
    </location>
</feature>
<proteinExistence type="predicted"/>
<protein>
    <submittedName>
        <fullName evidence="2">TonB family protein</fullName>
    </submittedName>
</protein>
<dbReference type="RefSeq" id="WP_110300032.1">
    <property type="nucleotide sequence ID" value="NZ_QJJM01000016.1"/>
</dbReference>
<keyword evidence="3" id="KW-1185">Reference proteome</keyword>
<evidence type="ECO:0000313" key="2">
    <source>
        <dbReference type="EMBL" id="PXW69483.1"/>
    </source>
</evidence>
<dbReference type="Proteomes" id="UP000248014">
    <property type="component" value="Unassembled WGS sequence"/>
</dbReference>
<comment type="caution">
    <text evidence="2">The sequence shown here is derived from an EMBL/GenBank/DDBJ whole genome shotgun (WGS) entry which is preliminary data.</text>
</comment>
<dbReference type="Gene3D" id="3.30.2420.10">
    <property type="entry name" value="TonB"/>
    <property type="match status" value="1"/>
</dbReference>
<organism evidence="2 3">
    <name type="scientific">Blastomonas natatoria</name>
    <dbReference type="NCBI Taxonomy" id="34015"/>
    <lineage>
        <taxon>Bacteria</taxon>
        <taxon>Pseudomonadati</taxon>
        <taxon>Pseudomonadota</taxon>
        <taxon>Alphaproteobacteria</taxon>
        <taxon>Sphingomonadales</taxon>
        <taxon>Sphingomonadaceae</taxon>
        <taxon>Blastomonas</taxon>
    </lineage>
</organism>
<dbReference type="EMBL" id="QJJM01000016">
    <property type="protein sequence ID" value="PXW69483.1"/>
    <property type="molecule type" value="Genomic_DNA"/>
</dbReference>
<dbReference type="GO" id="GO:0055085">
    <property type="term" value="P:transmembrane transport"/>
    <property type="evidence" value="ECO:0007669"/>
    <property type="project" value="InterPro"/>
</dbReference>
<gene>
    <name evidence="2" type="ORF">C7451_1161</name>
</gene>
<dbReference type="AlphaFoldDB" id="A0A2V3UR52"/>